<dbReference type="RefSeq" id="WP_316787676.1">
    <property type="nucleotide sequence ID" value="NZ_CP053540.1"/>
</dbReference>
<organism evidence="2">
    <name type="scientific">Thermoleptolyngbya oregonensis NK1-22</name>
    <dbReference type="NCBI Taxonomy" id="2547457"/>
    <lineage>
        <taxon>Bacteria</taxon>
        <taxon>Bacillati</taxon>
        <taxon>Cyanobacteriota</taxon>
        <taxon>Cyanophyceae</taxon>
        <taxon>Oculatellales</taxon>
        <taxon>Oculatellaceae</taxon>
        <taxon>Thermoleptolyngbya</taxon>
    </lineage>
</organism>
<proteinExistence type="predicted"/>
<feature type="compositionally biased region" description="Pro residues" evidence="1">
    <location>
        <begin position="1"/>
        <end position="24"/>
    </location>
</feature>
<feature type="region of interest" description="Disordered" evidence="1">
    <location>
        <begin position="210"/>
        <end position="231"/>
    </location>
</feature>
<dbReference type="KEGG" id="tog:HNI00_16695"/>
<feature type="compositionally biased region" description="Pro residues" evidence="1">
    <location>
        <begin position="220"/>
        <end position="231"/>
    </location>
</feature>
<dbReference type="EMBL" id="CP053540">
    <property type="protein sequence ID" value="WOB44599.1"/>
    <property type="molecule type" value="Genomic_DNA"/>
</dbReference>
<reference evidence="2" key="1">
    <citation type="submission" date="2020-05" db="EMBL/GenBank/DDBJ databases">
        <authorList>
            <person name="Zhu T."/>
            <person name="Keshari N."/>
            <person name="Lu X."/>
        </authorList>
    </citation>
    <scope>NUCLEOTIDE SEQUENCE</scope>
    <source>
        <strain evidence="2">NK1-22</strain>
    </source>
</reference>
<sequence length="231" mass="24067">MTPSVTPPVAPLSPSPIATPAPVPRPERVAVPRPPATARFPQESLRESPAPAPVPAPSPQPTPAPTASPAAPAASPEPTAALTPAPSPTPLPTPSPEVLSQVQEPPSPVPYANFPHPAGASNNCNGFLSCWRLSDVDGRPVQAIARDLQATLQEQGYQTQRLEPADDTGSSLYRVTPPDGPPYYVNVISTFNQGTVYLLTDEPMTAAEIADVREGRAPTPESPDAPLPPSN</sequence>
<evidence type="ECO:0000313" key="2">
    <source>
        <dbReference type="EMBL" id="WOB44599.1"/>
    </source>
</evidence>
<accession>A0AA96Y885</accession>
<feature type="compositionally biased region" description="Low complexity" evidence="1">
    <location>
        <begin position="67"/>
        <end position="84"/>
    </location>
</feature>
<dbReference type="AlphaFoldDB" id="A0AA96Y885"/>
<protein>
    <submittedName>
        <fullName evidence="2">Uncharacterized protein</fullName>
    </submittedName>
</protein>
<feature type="compositionally biased region" description="Pro residues" evidence="1">
    <location>
        <begin position="50"/>
        <end position="66"/>
    </location>
</feature>
<name>A0AA96Y885_9CYAN</name>
<feature type="compositionally biased region" description="Pro residues" evidence="1">
    <location>
        <begin position="85"/>
        <end position="95"/>
    </location>
</feature>
<gene>
    <name evidence="2" type="ORF">HNI00_16695</name>
</gene>
<evidence type="ECO:0000256" key="1">
    <source>
        <dbReference type="SAM" id="MobiDB-lite"/>
    </source>
</evidence>
<feature type="region of interest" description="Disordered" evidence="1">
    <location>
        <begin position="1"/>
        <end position="114"/>
    </location>
</feature>